<evidence type="ECO:0000256" key="1">
    <source>
        <dbReference type="SAM" id="Phobius"/>
    </source>
</evidence>
<accession>A0A6V8H6T9</accession>
<dbReference type="Proteomes" id="UP000053095">
    <property type="component" value="Unassembled WGS sequence"/>
</dbReference>
<organism evidence="2 3">
    <name type="scientific">Talaromyces pinophilus</name>
    <name type="common">Penicillium pinophilum</name>
    <dbReference type="NCBI Taxonomy" id="128442"/>
    <lineage>
        <taxon>Eukaryota</taxon>
        <taxon>Fungi</taxon>
        <taxon>Dikarya</taxon>
        <taxon>Ascomycota</taxon>
        <taxon>Pezizomycotina</taxon>
        <taxon>Eurotiomycetes</taxon>
        <taxon>Eurotiomycetidae</taxon>
        <taxon>Eurotiales</taxon>
        <taxon>Trichocomaceae</taxon>
        <taxon>Talaromyces</taxon>
        <taxon>Talaromyces sect. Talaromyces</taxon>
    </lineage>
</organism>
<keyword evidence="1" id="KW-0472">Membrane</keyword>
<comment type="caution">
    <text evidence="2">The sequence shown here is derived from an EMBL/GenBank/DDBJ whole genome shotgun (WGS) entry which is preliminary data.</text>
</comment>
<feature type="transmembrane region" description="Helical" evidence="1">
    <location>
        <begin position="303"/>
        <end position="323"/>
    </location>
</feature>
<keyword evidence="1" id="KW-1133">Transmembrane helix</keyword>
<evidence type="ECO:0000313" key="2">
    <source>
        <dbReference type="EMBL" id="GAM35231.1"/>
    </source>
</evidence>
<protein>
    <submittedName>
        <fullName evidence="2">Uncharacterized protein</fullName>
    </submittedName>
</protein>
<dbReference type="AlphaFoldDB" id="A0A6V8H6T9"/>
<feature type="transmembrane region" description="Helical" evidence="1">
    <location>
        <begin position="197"/>
        <end position="219"/>
    </location>
</feature>
<gene>
    <name evidence="2" type="ORF">TCE0_017f03404</name>
</gene>
<keyword evidence="3" id="KW-1185">Reference proteome</keyword>
<dbReference type="EMBL" id="DF933813">
    <property type="protein sequence ID" value="GAM35231.1"/>
    <property type="molecule type" value="Genomic_DNA"/>
</dbReference>
<keyword evidence="1" id="KW-0812">Transmembrane</keyword>
<feature type="transmembrane region" description="Helical" evidence="1">
    <location>
        <begin position="70"/>
        <end position="92"/>
    </location>
</feature>
<name>A0A6V8H6T9_TALPI</name>
<reference evidence="3" key="1">
    <citation type="journal article" date="2015" name="Genome Announc.">
        <title>Draft genome sequence of Talaromyces cellulolyticus strain Y-94, a source of lignocellulosic biomass-degrading enzymes.</title>
        <authorList>
            <person name="Fujii T."/>
            <person name="Koike H."/>
            <person name="Sawayama S."/>
            <person name="Yano S."/>
            <person name="Inoue H."/>
        </authorList>
    </citation>
    <scope>NUCLEOTIDE SEQUENCE [LARGE SCALE GENOMIC DNA]</scope>
    <source>
        <strain evidence="3">Y-94</strain>
    </source>
</reference>
<evidence type="ECO:0000313" key="3">
    <source>
        <dbReference type="Proteomes" id="UP000053095"/>
    </source>
</evidence>
<sequence>MAPIWLAKLASSAATQQLFSRETETASSDPTSTAGSMALQWRQPAGILDVLLLVGAPVVRCAIAQLAGRIVTPVAFSFGWVGYAVSVVLSSFGDGRLMPESETSLMVVDTNSGHGRTTSTWVIGRLFRDFNDRLMESMKDEEPHISSDVSEVQTLGSASEKEEKIVTKRKPFEGLRVTVFEVEENPPTPHGVPTLDWVWYSGCVVIIVQLGIAAVPWVANGRWDTFLVTAAGNLFSLIGGSIPQWRREKWACPKNGSKDHIIITEGNGSRSAMVILGKKDVGLKFEVLARSTRLAPATLSTKLVTSLLAVLWILLLITVAGIVEDTWSTTDLLGIGLLGSIQNLIAAGVHRSPAALGIHIREVDTIRARFVAETLKEVEHKYPRVGTSLLDIFFPGSMRIKEENTEDITFWRAALERRLAKNKHGIRLDRLPPAAQQEKLPR</sequence>
<proteinExistence type="predicted"/>